<evidence type="ECO:0000259" key="4">
    <source>
        <dbReference type="Pfam" id="PF13439"/>
    </source>
</evidence>
<dbReference type="Pfam" id="PF13439">
    <property type="entry name" value="Glyco_transf_4"/>
    <property type="match status" value="1"/>
</dbReference>
<gene>
    <name evidence="5" type="ORF">SAMN05421642_11387</name>
</gene>
<feature type="domain" description="Glycosyltransferase subfamily 4-like N-terminal" evidence="4">
    <location>
        <begin position="74"/>
        <end position="149"/>
    </location>
</feature>
<dbReference type="Pfam" id="PF00534">
    <property type="entry name" value="Glycos_transf_1"/>
    <property type="match status" value="1"/>
</dbReference>
<dbReference type="GO" id="GO:0009103">
    <property type="term" value="P:lipopolysaccharide biosynthetic process"/>
    <property type="evidence" value="ECO:0007669"/>
    <property type="project" value="TreeGrafter"/>
</dbReference>
<dbReference type="PANTHER" id="PTHR46401">
    <property type="entry name" value="GLYCOSYLTRANSFERASE WBBK-RELATED"/>
    <property type="match status" value="1"/>
</dbReference>
<name>A0A239LK98_9NOCA</name>
<dbReference type="SUPFAM" id="SSF53756">
    <property type="entry name" value="UDP-Glycosyltransferase/glycogen phosphorylase"/>
    <property type="match status" value="1"/>
</dbReference>
<organism evidence="5 6">
    <name type="scientific">Rhodococcoides kyotonense</name>
    <dbReference type="NCBI Taxonomy" id="398843"/>
    <lineage>
        <taxon>Bacteria</taxon>
        <taxon>Bacillati</taxon>
        <taxon>Actinomycetota</taxon>
        <taxon>Actinomycetes</taxon>
        <taxon>Mycobacteriales</taxon>
        <taxon>Nocardiaceae</taxon>
        <taxon>Rhodococcoides</taxon>
    </lineage>
</organism>
<dbReference type="AlphaFoldDB" id="A0A239LK98"/>
<feature type="domain" description="Glycosyl transferase family 1" evidence="3">
    <location>
        <begin position="167"/>
        <end position="315"/>
    </location>
</feature>
<dbReference type="InterPro" id="IPR028098">
    <property type="entry name" value="Glyco_trans_4-like_N"/>
</dbReference>
<dbReference type="CDD" id="cd03809">
    <property type="entry name" value="GT4_MtfB-like"/>
    <property type="match status" value="1"/>
</dbReference>
<keyword evidence="6" id="KW-1185">Reference proteome</keyword>
<protein>
    <submittedName>
        <fullName evidence="5">Alpha-1,3-rhamnosyl/mannosyltransferase</fullName>
    </submittedName>
</protein>
<evidence type="ECO:0000259" key="3">
    <source>
        <dbReference type="Pfam" id="PF00534"/>
    </source>
</evidence>
<dbReference type="Proteomes" id="UP000198327">
    <property type="component" value="Unassembled WGS sequence"/>
</dbReference>
<dbReference type="PANTHER" id="PTHR46401:SF2">
    <property type="entry name" value="GLYCOSYLTRANSFERASE WBBK-RELATED"/>
    <property type="match status" value="1"/>
</dbReference>
<dbReference type="STRING" id="398843.A3K89_05445"/>
<dbReference type="EMBL" id="FZOW01000013">
    <property type="protein sequence ID" value="SNT30322.1"/>
    <property type="molecule type" value="Genomic_DNA"/>
</dbReference>
<evidence type="ECO:0000256" key="2">
    <source>
        <dbReference type="ARBA" id="ARBA00022679"/>
    </source>
</evidence>
<sequence length="341" mass="36766">MRVLMPGRILDRHVGGNTTYARALARGLRARGSTVDSMSFHDSAPMTMVSETLHGLSKTDAVLHYVADTGPLVRTRTPSVVTVHGIASRWIDGVRSGRQEKIWRTRVGRALASTDAAVTVSESSAEDIAEVFGIELADIHVVPHGIDADVFAEPVSLSDEVRSRIPDDYLLYVGNIEPRKNLVALVEAMSRPDVRALGLPLVVAGKPAWNFEESMEAIEKSPNVIHLGFVSDDDRRALMQRAALFVFPSRYEGFGFPVLEAMAAGAPVLTSDRGALRDIAGPALVLGDIDADAIADGIIGAAQDSEWRAAAPARGRLWASSFTWDMSVDAHIAVYEKVVSS</sequence>
<evidence type="ECO:0000256" key="1">
    <source>
        <dbReference type="ARBA" id="ARBA00022676"/>
    </source>
</evidence>
<dbReference type="InterPro" id="IPR001296">
    <property type="entry name" value="Glyco_trans_1"/>
</dbReference>
<evidence type="ECO:0000313" key="6">
    <source>
        <dbReference type="Proteomes" id="UP000198327"/>
    </source>
</evidence>
<reference evidence="6" key="1">
    <citation type="submission" date="2017-06" db="EMBL/GenBank/DDBJ databases">
        <authorList>
            <person name="Varghese N."/>
            <person name="Submissions S."/>
        </authorList>
    </citation>
    <scope>NUCLEOTIDE SEQUENCE [LARGE SCALE GENOMIC DNA]</scope>
    <source>
        <strain evidence="6">JCM 23211</strain>
    </source>
</reference>
<proteinExistence type="predicted"/>
<keyword evidence="1 5" id="KW-0328">Glycosyltransferase</keyword>
<dbReference type="GO" id="GO:0016757">
    <property type="term" value="F:glycosyltransferase activity"/>
    <property type="evidence" value="ECO:0007669"/>
    <property type="project" value="UniProtKB-KW"/>
</dbReference>
<accession>A0A239LK98</accession>
<keyword evidence="2 5" id="KW-0808">Transferase</keyword>
<evidence type="ECO:0000313" key="5">
    <source>
        <dbReference type="EMBL" id="SNT30322.1"/>
    </source>
</evidence>
<dbReference type="Gene3D" id="3.40.50.2000">
    <property type="entry name" value="Glycogen Phosphorylase B"/>
    <property type="match status" value="2"/>
</dbReference>